<evidence type="ECO:0000256" key="6">
    <source>
        <dbReference type="ARBA" id="ARBA00022519"/>
    </source>
</evidence>
<feature type="transmembrane region" description="Helical" evidence="12">
    <location>
        <begin position="416"/>
        <end position="437"/>
    </location>
</feature>
<protein>
    <recommendedName>
        <fullName evidence="4">Glucans biosynthesis glucosyltransferase H</fullName>
    </recommendedName>
</protein>
<dbReference type="Proteomes" id="UP000292781">
    <property type="component" value="Unassembled WGS sequence"/>
</dbReference>
<name>A0A4Q9VRS0_9HYPH</name>
<dbReference type="PANTHER" id="PTHR43867">
    <property type="entry name" value="CELLULOSE SYNTHASE CATALYTIC SUBUNIT A [UDP-FORMING]"/>
    <property type="match status" value="1"/>
</dbReference>
<feature type="transmembrane region" description="Helical" evidence="12">
    <location>
        <begin position="64"/>
        <end position="81"/>
    </location>
</feature>
<evidence type="ECO:0000256" key="2">
    <source>
        <dbReference type="ARBA" id="ARBA00005001"/>
    </source>
</evidence>
<dbReference type="GO" id="GO:0016758">
    <property type="term" value="F:hexosyltransferase activity"/>
    <property type="evidence" value="ECO:0007669"/>
    <property type="project" value="TreeGrafter"/>
</dbReference>
<keyword evidence="11 12" id="KW-0472">Membrane</keyword>
<evidence type="ECO:0000256" key="9">
    <source>
        <dbReference type="ARBA" id="ARBA00022692"/>
    </source>
</evidence>
<dbReference type="NCBIfam" id="NF003958">
    <property type="entry name" value="PRK05454.2-1"/>
    <property type="match status" value="1"/>
</dbReference>
<evidence type="ECO:0000256" key="3">
    <source>
        <dbReference type="ARBA" id="ARBA00009337"/>
    </source>
</evidence>
<organism evidence="14 15">
    <name type="scientific">Siculibacillus lacustris</name>
    <dbReference type="NCBI Taxonomy" id="1549641"/>
    <lineage>
        <taxon>Bacteria</taxon>
        <taxon>Pseudomonadati</taxon>
        <taxon>Pseudomonadota</taxon>
        <taxon>Alphaproteobacteria</taxon>
        <taxon>Hyphomicrobiales</taxon>
        <taxon>Ancalomicrobiaceae</taxon>
        <taxon>Siculibacillus</taxon>
    </lineage>
</organism>
<feature type="transmembrane region" description="Helical" evidence="12">
    <location>
        <begin position="588"/>
        <end position="610"/>
    </location>
</feature>
<keyword evidence="15" id="KW-1185">Reference proteome</keyword>
<accession>A0A4Q9VRS0</accession>
<dbReference type="OrthoDB" id="9775281at2"/>
<evidence type="ECO:0000256" key="10">
    <source>
        <dbReference type="ARBA" id="ARBA00022989"/>
    </source>
</evidence>
<comment type="similarity">
    <text evidence="3">Belongs to the glycosyltransferase 2 family. OpgH subfamily.</text>
</comment>
<keyword evidence="6" id="KW-0997">Cell inner membrane</keyword>
<dbReference type="InterPro" id="IPR050321">
    <property type="entry name" value="Glycosyltr_2/OpgH_subfam"/>
</dbReference>
<feature type="transmembrane region" description="Helical" evidence="12">
    <location>
        <begin position="465"/>
        <end position="489"/>
    </location>
</feature>
<evidence type="ECO:0000256" key="7">
    <source>
        <dbReference type="ARBA" id="ARBA00022676"/>
    </source>
</evidence>
<comment type="subcellular location">
    <subcellularLocation>
        <location evidence="1">Cell inner membrane</location>
        <topology evidence="1">Multi-pass membrane protein</topology>
    </subcellularLocation>
</comment>
<feature type="transmembrane region" description="Helical" evidence="12">
    <location>
        <begin position="101"/>
        <end position="127"/>
    </location>
</feature>
<dbReference type="InterPro" id="IPR001173">
    <property type="entry name" value="Glyco_trans_2-like"/>
</dbReference>
<dbReference type="Pfam" id="PF13632">
    <property type="entry name" value="Glyco_trans_2_3"/>
    <property type="match status" value="1"/>
</dbReference>
<sequence>MTDLPVSADLRIAPLTAEPLASPPAFPSPVPPEAPIPMPVQRLDRWTGPSATEVDGPPTSATQVTRIFVFGVAALLSAYGVREMVGVVSAGGIVGLEWPLIVFFGLTFSWIALSAASGIAGFVAGFFERRPTDLDRPLGVVTALVMPVYNESPARTLGALEAMAEEIIALGAGEHFEIFVCSDTTDQTVWVEEELAIDRLRGRLGGRMKVWYRRRHKNIARKAGNLEDFVTRWGGRYEHMLVLDADSLMMGETLITLARLMEDDPKAGIIQTLPVIANRNTLFARLQQFAGRIYGPVIARGLAVWHGRDGNYWGHNAIIRTRAFAACCGLPELKGRKPFGGHVMSHDFVEAALIRRGGWAVYMVPWLGGSYEESPPSLLDVAIRDRRWAQGNLQHIAVLPTRGLVWPSRVHFATGIMSYLASPIWLALLMVGLALALQARFIRPEYFSKEFSLYPAWPRFDSERALQLFIITMGVLLLPKLLGTIESILRSDIRKRSGGTVSIIVGMLLETVVSALVAPVMMLLQSRHVAEILLGADSGWKTQRRDDGGIPLAEVIRHHWQHAAIGAMMALAAYVISPAILAWMAPTLIGLLFAVPISWTSGSLAAGLWLKRRHLLLIPEETDPPAILAAAAHAQSLAQADLPEVEDGLTAVVEVPAIRAVHARMHLPIPLRARGRPELDPVMAAAKIDEATHFDEVLAWLGQKERMAVLCDPHLIAAIDRLIVEPEPTPTIVPAEAAPAAAPSPLPTS</sequence>
<keyword evidence="5" id="KW-1003">Cell membrane</keyword>
<proteinExistence type="inferred from homology"/>
<evidence type="ECO:0000313" key="14">
    <source>
        <dbReference type="EMBL" id="TBW38472.1"/>
    </source>
</evidence>
<reference evidence="14 15" key="1">
    <citation type="submission" date="2019-02" db="EMBL/GenBank/DDBJ databases">
        <title>Siculibacillus lacustris gen. nov., sp. nov., a new rosette-forming bacterium isolated from a freshwater crater lake (Lake St. Ana, Romania).</title>
        <authorList>
            <person name="Felfoldi T."/>
            <person name="Marton Z."/>
            <person name="Szabo A."/>
            <person name="Mentes A."/>
            <person name="Boka K."/>
            <person name="Marialigeti K."/>
            <person name="Mathe I."/>
            <person name="Koncz M."/>
            <person name="Schumann P."/>
            <person name="Toth E."/>
        </authorList>
    </citation>
    <scope>NUCLEOTIDE SEQUENCE [LARGE SCALE GENOMIC DNA]</scope>
    <source>
        <strain evidence="14 15">SA-279</strain>
    </source>
</reference>
<dbReference type="AlphaFoldDB" id="A0A4Q9VRS0"/>
<comment type="caution">
    <text evidence="14">The sequence shown here is derived from an EMBL/GenBank/DDBJ whole genome shotgun (WGS) entry which is preliminary data.</text>
</comment>
<evidence type="ECO:0000313" key="15">
    <source>
        <dbReference type="Proteomes" id="UP000292781"/>
    </source>
</evidence>
<keyword evidence="7" id="KW-0328">Glycosyltransferase</keyword>
<evidence type="ECO:0000256" key="4">
    <source>
        <dbReference type="ARBA" id="ARBA00020585"/>
    </source>
</evidence>
<keyword evidence="10 12" id="KW-1133">Transmembrane helix</keyword>
<dbReference type="PANTHER" id="PTHR43867:SF5">
    <property type="entry name" value="GLUCANS BIOSYNTHESIS GLUCOSYLTRANSFERASE H"/>
    <property type="match status" value="1"/>
</dbReference>
<comment type="pathway">
    <text evidence="2">Glycan metabolism; osmoregulated periplasmic glucan (OPG) biosynthesis.</text>
</comment>
<keyword evidence="9 12" id="KW-0812">Transmembrane</keyword>
<dbReference type="EMBL" id="SJFN01000011">
    <property type="protein sequence ID" value="TBW38472.1"/>
    <property type="molecule type" value="Genomic_DNA"/>
</dbReference>
<dbReference type="NCBIfam" id="NF003962">
    <property type="entry name" value="PRK05454.2-5"/>
    <property type="match status" value="1"/>
</dbReference>
<evidence type="ECO:0000256" key="12">
    <source>
        <dbReference type="SAM" id="Phobius"/>
    </source>
</evidence>
<feature type="domain" description="Glycosyltransferase 2-like" evidence="13">
    <location>
        <begin position="241"/>
        <end position="433"/>
    </location>
</feature>
<feature type="transmembrane region" description="Helical" evidence="12">
    <location>
        <begin position="560"/>
        <end position="581"/>
    </location>
</feature>
<dbReference type="RefSeq" id="WP_131308729.1">
    <property type="nucleotide sequence ID" value="NZ_SJFN01000011.1"/>
</dbReference>
<evidence type="ECO:0000256" key="1">
    <source>
        <dbReference type="ARBA" id="ARBA00004429"/>
    </source>
</evidence>
<dbReference type="CDD" id="cd04191">
    <property type="entry name" value="Glucan_BSP_MdoH"/>
    <property type="match status" value="1"/>
</dbReference>
<dbReference type="Gene3D" id="3.90.550.10">
    <property type="entry name" value="Spore Coat Polysaccharide Biosynthesis Protein SpsA, Chain A"/>
    <property type="match status" value="1"/>
</dbReference>
<dbReference type="SUPFAM" id="SSF53448">
    <property type="entry name" value="Nucleotide-diphospho-sugar transferases"/>
    <property type="match status" value="1"/>
</dbReference>
<dbReference type="InterPro" id="IPR029044">
    <property type="entry name" value="Nucleotide-diphossugar_trans"/>
</dbReference>
<dbReference type="GO" id="GO:0005886">
    <property type="term" value="C:plasma membrane"/>
    <property type="evidence" value="ECO:0007669"/>
    <property type="project" value="UniProtKB-SubCell"/>
</dbReference>
<gene>
    <name evidence="14" type="primary">mdoH</name>
    <name evidence="14" type="ORF">EYW49_09395</name>
</gene>
<evidence type="ECO:0000256" key="8">
    <source>
        <dbReference type="ARBA" id="ARBA00022679"/>
    </source>
</evidence>
<evidence type="ECO:0000256" key="5">
    <source>
        <dbReference type="ARBA" id="ARBA00022475"/>
    </source>
</evidence>
<evidence type="ECO:0000256" key="11">
    <source>
        <dbReference type="ARBA" id="ARBA00023136"/>
    </source>
</evidence>
<dbReference type="NCBIfam" id="NF003956">
    <property type="entry name" value="PRK05454.1-3"/>
    <property type="match status" value="1"/>
</dbReference>
<evidence type="ECO:0000259" key="13">
    <source>
        <dbReference type="Pfam" id="PF13632"/>
    </source>
</evidence>
<feature type="transmembrane region" description="Helical" evidence="12">
    <location>
        <begin position="501"/>
        <end position="524"/>
    </location>
</feature>
<keyword evidence="8 14" id="KW-0808">Transferase</keyword>